<dbReference type="InterPro" id="IPR006750">
    <property type="entry name" value="YdcZ"/>
</dbReference>
<dbReference type="PANTHER" id="PTHR34821">
    <property type="entry name" value="INNER MEMBRANE PROTEIN YDCZ"/>
    <property type="match status" value="1"/>
</dbReference>
<feature type="transmembrane region" description="Helical" evidence="1">
    <location>
        <begin position="263"/>
        <end position="282"/>
    </location>
</feature>
<feature type="transmembrane region" description="Helical" evidence="1">
    <location>
        <begin position="141"/>
        <end position="157"/>
    </location>
</feature>
<dbReference type="Pfam" id="PF04657">
    <property type="entry name" value="DMT_YdcZ"/>
    <property type="match status" value="2"/>
</dbReference>
<feature type="transmembrane region" description="Helical" evidence="1">
    <location>
        <begin position="288"/>
        <end position="306"/>
    </location>
</feature>
<proteinExistence type="predicted"/>
<feature type="transmembrane region" description="Helical" evidence="1">
    <location>
        <begin position="79"/>
        <end position="100"/>
    </location>
</feature>
<feature type="transmembrane region" description="Helical" evidence="1">
    <location>
        <begin position="106"/>
        <end position="129"/>
    </location>
</feature>
<feature type="transmembrane region" description="Helical" evidence="1">
    <location>
        <begin position="234"/>
        <end position="256"/>
    </location>
</feature>
<feature type="transmembrane region" description="Helical" evidence="1">
    <location>
        <begin position="39"/>
        <end position="58"/>
    </location>
</feature>
<sequence>MKSGEKVIGLELLSAFSGVLIAAQSKVNGALSVKMGDSLEAAIVSFSTGLLFVTLICLSQSQLRAAFKDIFKAVSAGQMRAWTLVAGALGASFVAMQTYVVPIAGVALFTVASLAGQTAISLWVDQLGLSGGVKSMISKRRVIAALITVFAVLVSAWDRLSMSDFSILAIGLALFAGSWVGFQRALNGQINSHSKRAFATAQLNFITGTTFLFILLLIRSVFTDHSILNFTTAPWWMFLGGSIGVIYIALSAHIVQHLGVLEFTLFSVGGMLIGSLAIDLLFPTPGTVISPYLIVGIALTYLGVIANGQSRFSRK</sequence>
<protein>
    <submittedName>
        <fullName evidence="2">Unannotated protein</fullName>
    </submittedName>
</protein>
<feature type="transmembrane region" description="Helical" evidence="1">
    <location>
        <begin position="203"/>
        <end position="222"/>
    </location>
</feature>
<keyword evidence="1" id="KW-1133">Transmembrane helix</keyword>
<reference evidence="2" key="1">
    <citation type="submission" date="2020-05" db="EMBL/GenBank/DDBJ databases">
        <authorList>
            <person name="Chiriac C."/>
            <person name="Salcher M."/>
            <person name="Ghai R."/>
            <person name="Kavagutti S V."/>
        </authorList>
    </citation>
    <scope>NUCLEOTIDE SEQUENCE</scope>
</reference>
<gene>
    <name evidence="2" type="ORF">UFOPK2234_00179</name>
</gene>
<keyword evidence="1" id="KW-0472">Membrane</keyword>
<dbReference type="AlphaFoldDB" id="A0A6J6KC63"/>
<dbReference type="PANTHER" id="PTHR34821:SF2">
    <property type="entry name" value="INNER MEMBRANE PROTEIN YDCZ"/>
    <property type="match status" value="1"/>
</dbReference>
<organism evidence="2">
    <name type="scientific">freshwater metagenome</name>
    <dbReference type="NCBI Taxonomy" id="449393"/>
    <lineage>
        <taxon>unclassified sequences</taxon>
        <taxon>metagenomes</taxon>
        <taxon>ecological metagenomes</taxon>
    </lineage>
</organism>
<dbReference type="GO" id="GO:0005886">
    <property type="term" value="C:plasma membrane"/>
    <property type="evidence" value="ECO:0007669"/>
    <property type="project" value="TreeGrafter"/>
</dbReference>
<feature type="transmembrane region" description="Helical" evidence="1">
    <location>
        <begin position="163"/>
        <end position="182"/>
    </location>
</feature>
<accession>A0A6J6KC63</accession>
<keyword evidence="1" id="KW-0812">Transmembrane</keyword>
<evidence type="ECO:0000313" key="2">
    <source>
        <dbReference type="EMBL" id="CAB4645794.1"/>
    </source>
</evidence>
<name>A0A6J6KC63_9ZZZZ</name>
<evidence type="ECO:0000256" key="1">
    <source>
        <dbReference type="SAM" id="Phobius"/>
    </source>
</evidence>
<dbReference type="EMBL" id="CAEZWG010000018">
    <property type="protein sequence ID" value="CAB4645794.1"/>
    <property type="molecule type" value="Genomic_DNA"/>
</dbReference>